<evidence type="ECO:0000256" key="3">
    <source>
        <dbReference type="ARBA" id="ARBA00023125"/>
    </source>
</evidence>
<dbReference type="InterPro" id="IPR001827">
    <property type="entry name" value="Homeobox_Antennapedia_CS"/>
</dbReference>
<reference evidence="7" key="1">
    <citation type="submission" date="2025-08" db="UniProtKB">
        <authorList>
            <consortium name="Ensembl"/>
        </authorList>
    </citation>
    <scope>IDENTIFICATION</scope>
</reference>
<evidence type="ECO:0000313" key="8">
    <source>
        <dbReference type="Proteomes" id="UP000694428"/>
    </source>
</evidence>
<name>A0A8C9FKK3_PAVCR</name>
<sequence>MSSYFVNSFCGRYPNGPDYQLHNYGDHSSVSEQYRDSASMHSGRYGYGYNGMDLSVGRSASTHFGASERARTYPANSTSASTEPSSSTHISRDGVGTSSGTEEDTPASSEQASAPSDQSTAQPSQPQIYPWMRKLHISHGKASTLFFLYFSGGKAGLNVKPVSAPSKVGERGKEGVGARSPRSLHGSSPRRAAAPGPDPAPDRLAGSGGRREPFPERDRSRLCPSGGTLRRERRCRPYLCRRAESKRE</sequence>
<evidence type="ECO:0000256" key="5">
    <source>
        <dbReference type="ARBA" id="ARBA00023242"/>
    </source>
</evidence>
<dbReference type="Proteomes" id="UP000694428">
    <property type="component" value="Unplaced"/>
</dbReference>
<feature type="compositionally biased region" description="Low complexity" evidence="6">
    <location>
        <begin position="77"/>
        <end position="89"/>
    </location>
</feature>
<comment type="subcellular location">
    <subcellularLocation>
        <location evidence="1">Nucleus</location>
    </subcellularLocation>
</comment>
<evidence type="ECO:0000256" key="2">
    <source>
        <dbReference type="ARBA" id="ARBA00022473"/>
    </source>
</evidence>
<evidence type="ECO:0000313" key="7">
    <source>
        <dbReference type="Ensembl" id="ENSPSTP00000016874.1"/>
    </source>
</evidence>
<keyword evidence="3" id="KW-0238">DNA-binding</keyword>
<keyword evidence="4" id="KW-0371">Homeobox</keyword>
<dbReference type="Ensembl" id="ENSPSTT00000017682.1">
    <property type="protein sequence ID" value="ENSPSTP00000016874.1"/>
    <property type="gene ID" value="ENSPSTG00000012020.1"/>
</dbReference>
<evidence type="ECO:0000256" key="4">
    <source>
        <dbReference type="ARBA" id="ARBA00023155"/>
    </source>
</evidence>
<evidence type="ECO:0000256" key="6">
    <source>
        <dbReference type="SAM" id="MobiDB-lite"/>
    </source>
</evidence>
<dbReference type="GO" id="GO:0003677">
    <property type="term" value="F:DNA binding"/>
    <property type="evidence" value="ECO:0007669"/>
    <property type="project" value="UniProtKB-KW"/>
</dbReference>
<keyword evidence="8" id="KW-1185">Reference proteome</keyword>
<feature type="region of interest" description="Disordered" evidence="6">
    <location>
        <begin position="158"/>
        <end position="228"/>
    </location>
</feature>
<dbReference type="GO" id="GO:0005634">
    <property type="term" value="C:nucleus"/>
    <property type="evidence" value="ECO:0007669"/>
    <property type="project" value="UniProtKB-SubCell"/>
</dbReference>
<keyword evidence="2" id="KW-0217">Developmental protein</keyword>
<dbReference type="GO" id="GO:0003700">
    <property type="term" value="F:DNA-binding transcription factor activity"/>
    <property type="evidence" value="ECO:0007669"/>
    <property type="project" value="InterPro"/>
</dbReference>
<dbReference type="AlphaFoldDB" id="A0A8C9FKK3"/>
<organism evidence="7 8">
    <name type="scientific">Pavo cristatus</name>
    <name type="common">Indian peafowl</name>
    <name type="synonym">Blue peafowl</name>
    <dbReference type="NCBI Taxonomy" id="9049"/>
    <lineage>
        <taxon>Eukaryota</taxon>
        <taxon>Metazoa</taxon>
        <taxon>Chordata</taxon>
        <taxon>Craniata</taxon>
        <taxon>Vertebrata</taxon>
        <taxon>Euteleostomi</taxon>
        <taxon>Archelosauria</taxon>
        <taxon>Archosauria</taxon>
        <taxon>Dinosauria</taxon>
        <taxon>Saurischia</taxon>
        <taxon>Theropoda</taxon>
        <taxon>Coelurosauria</taxon>
        <taxon>Aves</taxon>
        <taxon>Neognathae</taxon>
        <taxon>Galloanserae</taxon>
        <taxon>Galliformes</taxon>
        <taxon>Phasianidae</taxon>
        <taxon>Phasianinae</taxon>
        <taxon>Pavo</taxon>
    </lineage>
</organism>
<proteinExistence type="predicted"/>
<feature type="compositionally biased region" description="Polar residues" evidence="6">
    <location>
        <begin position="96"/>
        <end position="124"/>
    </location>
</feature>
<evidence type="ECO:0000256" key="1">
    <source>
        <dbReference type="ARBA" id="ARBA00004123"/>
    </source>
</evidence>
<feature type="compositionally biased region" description="Basic and acidic residues" evidence="6">
    <location>
        <begin position="209"/>
        <end position="221"/>
    </location>
</feature>
<keyword evidence="5" id="KW-0539">Nucleus</keyword>
<protein>
    <recommendedName>
        <fullName evidence="9">Homeobox A5</fullName>
    </recommendedName>
</protein>
<reference evidence="7" key="2">
    <citation type="submission" date="2025-09" db="UniProtKB">
        <authorList>
            <consortium name="Ensembl"/>
        </authorList>
    </citation>
    <scope>IDENTIFICATION</scope>
</reference>
<feature type="region of interest" description="Disordered" evidence="6">
    <location>
        <begin position="69"/>
        <end position="124"/>
    </location>
</feature>
<accession>A0A8C9FKK3</accession>
<evidence type="ECO:0008006" key="9">
    <source>
        <dbReference type="Google" id="ProtNLM"/>
    </source>
</evidence>
<dbReference type="PROSITE" id="PS00032">
    <property type="entry name" value="ANTENNAPEDIA"/>
    <property type="match status" value="1"/>
</dbReference>